<sequence length="84" mass="9954">MWMKEKGFEDVVKEAWEYNVDEHLSVKEKLKRTQLKECKEELALLQCVNPSEQQSQRKAFLERKIDDLLENKKLCGKKVQGWSG</sequence>
<accession>A0A6J5XTA7</accession>
<reference evidence="2" key="1">
    <citation type="journal article" date="2020" name="Genome Biol.">
        <title>Gamete binning: chromosome-level and haplotype-resolved genome assembly enabled by high-throughput single-cell sequencing of gamete genomes.</title>
        <authorList>
            <person name="Campoy J.A."/>
            <person name="Sun H."/>
            <person name="Goel M."/>
            <person name="Jiao W.-B."/>
            <person name="Folz-Donahue K."/>
            <person name="Wang N."/>
            <person name="Rubio M."/>
            <person name="Liu C."/>
            <person name="Kukat C."/>
            <person name="Ruiz D."/>
            <person name="Huettel B."/>
            <person name="Schneeberger K."/>
        </authorList>
    </citation>
    <scope>NUCLEOTIDE SEQUENCE [LARGE SCALE GENOMIC DNA]</scope>
    <source>
        <strain evidence="2">cv. Rojo Pasion</strain>
    </source>
</reference>
<dbReference type="EMBL" id="CAEKKB010000006">
    <property type="protein sequence ID" value="CAB4314234.1"/>
    <property type="molecule type" value="Genomic_DNA"/>
</dbReference>
<name>A0A6J5XTA7_PRUAR</name>
<dbReference type="Proteomes" id="UP000507245">
    <property type="component" value="Unassembled WGS sequence"/>
</dbReference>
<evidence type="ECO:0000313" key="2">
    <source>
        <dbReference type="Proteomes" id="UP000507245"/>
    </source>
</evidence>
<organism evidence="1 2">
    <name type="scientific">Prunus armeniaca</name>
    <name type="common">Apricot</name>
    <name type="synonym">Armeniaca vulgaris</name>
    <dbReference type="NCBI Taxonomy" id="36596"/>
    <lineage>
        <taxon>Eukaryota</taxon>
        <taxon>Viridiplantae</taxon>
        <taxon>Streptophyta</taxon>
        <taxon>Embryophyta</taxon>
        <taxon>Tracheophyta</taxon>
        <taxon>Spermatophyta</taxon>
        <taxon>Magnoliopsida</taxon>
        <taxon>eudicotyledons</taxon>
        <taxon>Gunneridae</taxon>
        <taxon>Pentapetalae</taxon>
        <taxon>rosids</taxon>
        <taxon>fabids</taxon>
        <taxon>Rosales</taxon>
        <taxon>Rosaceae</taxon>
        <taxon>Amygdaloideae</taxon>
        <taxon>Amygdaleae</taxon>
        <taxon>Prunus</taxon>
    </lineage>
</organism>
<proteinExistence type="predicted"/>
<keyword evidence="2" id="KW-1185">Reference proteome</keyword>
<dbReference type="AlphaFoldDB" id="A0A6J5XTA7"/>
<protein>
    <submittedName>
        <fullName evidence="1">Uncharacterized protein</fullName>
    </submittedName>
</protein>
<evidence type="ECO:0000313" key="1">
    <source>
        <dbReference type="EMBL" id="CAB4314234.1"/>
    </source>
</evidence>
<gene>
    <name evidence="1" type="ORF">ORAREDHAP_LOCUS38525</name>
</gene>